<dbReference type="PROSITE" id="PS51746">
    <property type="entry name" value="PPM_2"/>
    <property type="match status" value="1"/>
</dbReference>
<dbReference type="Proteomes" id="UP000186132">
    <property type="component" value="Unassembled WGS sequence"/>
</dbReference>
<dbReference type="AlphaFoldDB" id="A0A1M5I715"/>
<feature type="region of interest" description="Disordered" evidence="12">
    <location>
        <begin position="399"/>
        <end position="476"/>
    </location>
</feature>
<dbReference type="Gene3D" id="3.60.40.10">
    <property type="entry name" value="PPM-type phosphatase domain"/>
    <property type="match status" value="1"/>
</dbReference>
<keyword evidence="5" id="KW-0904">Protein phosphatase</keyword>
<evidence type="ECO:0000256" key="7">
    <source>
        <dbReference type="ARBA" id="ARBA00047761"/>
    </source>
</evidence>
<feature type="region of interest" description="Disordered" evidence="12">
    <location>
        <begin position="271"/>
        <end position="292"/>
    </location>
</feature>
<evidence type="ECO:0000259" key="14">
    <source>
        <dbReference type="PROSITE" id="PS51746"/>
    </source>
</evidence>
<name>A0A1M5I715_9ACTN</name>
<evidence type="ECO:0000313" key="16">
    <source>
        <dbReference type="Proteomes" id="UP000186132"/>
    </source>
</evidence>
<dbReference type="SUPFAM" id="SSF81606">
    <property type="entry name" value="PP2C-like"/>
    <property type="match status" value="1"/>
</dbReference>
<comment type="cofactor">
    <cofactor evidence="1">
        <name>Mn(2+)</name>
        <dbReference type="ChEBI" id="CHEBI:29035"/>
    </cofactor>
</comment>
<dbReference type="InterPro" id="IPR001932">
    <property type="entry name" value="PPM-type_phosphatase-like_dom"/>
</dbReference>
<gene>
    <name evidence="15" type="ORF">SAMN05443575_1779</name>
</gene>
<dbReference type="STRING" id="1206085.SAMN05443575_1779"/>
<evidence type="ECO:0000256" key="3">
    <source>
        <dbReference type="ARBA" id="ARBA00022723"/>
    </source>
</evidence>
<evidence type="ECO:0000256" key="2">
    <source>
        <dbReference type="ARBA" id="ARBA00013081"/>
    </source>
</evidence>
<evidence type="ECO:0000256" key="4">
    <source>
        <dbReference type="ARBA" id="ARBA00022801"/>
    </source>
</evidence>
<comment type="catalytic activity">
    <reaction evidence="7">
        <text>O-phospho-L-seryl-[protein] + H2O = L-seryl-[protein] + phosphate</text>
        <dbReference type="Rhea" id="RHEA:20629"/>
        <dbReference type="Rhea" id="RHEA-COMP:9863"/>
        <dbReference type="Rhea" id="RHEA-COMP:11604"/>
        <dbReference type="ChEBI" id="CHEBI:15377"/>
        <dbReference type="ChEBI" id="CHEBI:29999"/>
        <dbReference type="ChEBI" id="CHEBI:43474"/>
        <dbReference type="ChEBI" id="CHEBI:83421"/>
        <dbReference type="EC" id="3.1.3.16"/>
    </reaction>
</comment>
<dbReference type="InterPro" id="IPR036457">
    <property type="entry name" value="PPM-type-like_dom_sf"/>
</dbReference>
<dbReference type="FunFam" id="3.60.40.10:FF:000002">
    <property type="entry name" value="Serine/threonine phosphatase stp"/>
    <property type="match status" value="1"/>
</dbReference>
<evidence type="ECO:0000256" key="10">
    <source>
        <dbReference type="ARBA" id="ARBA00077741"/>
    </source>
</evidence>
<sequence length="476" mass="50357">MALYLRYAVRSDLGLVRNNNEDSVYAGPRLLAIADGMGGHAAGEVASKIVIGTMEPLDEDRRIDDLMGSLRDTVNEANQGIADAVKQRKELEGMGTTLTALRFVGGQVGLVHVGDSRAYLLRNNLLTQITHDDTYVQYLVDSGKLTPDEAKDHPRKSVILRALLGTEVEPDVSIREARHGDRYLLCSDGLSDVVSSETILETLRIPDVQESADRLVELALRGGGPDNVTVIVADVINARVGDVIDDVPVIAGAFVDPAAADVPGDASAAERAAQMARKGAAPPPSEPAEPTRRRRFRWKPWLIGLAVVAVVVAALGGAYAWTQTQYFVGPDGRGSEVAIFRGVNTEFGPLKFFTVYKNTNLEIADLNASVRSQVEGGIAADSIAAAERIVTNLRDNRLPVCVTDTPTPTPTPTPTAKSSVKSSGKSSAAPGRSTAKPRRGAPSGARTTPSAGTTTSAASPAPTASTPRPRPGVDCR</sequence>
<dbReference type="RefSeq" id="WP_073389592.1">
    <property type="nucleotide sequence ID" value="NZ_FQVU01000002.1"/>
</dbReference>
<keyword evidence="13" id="KW-0472">Membrane</keyword>
<keyword evidence="13" id="KW-0812">Transmembrane</keyword>
<evidence type="ECO:0000256" key="12">
    <source>
        <dbReference type="SAM" id="MobiDB-lite"/>
    </source>
</evidence>
<evidence type="ECO:0000256" key="9">
    <source>
        <dbReference type="ARBA" id="ARBA00071184"/>
    </source>
</evidence>
<feature type="compositionally biased region" description="Low complexity" evidence="12">
    <location>
        <begin position="443"/>
        <end position="467"/>
    </location>
</feature>
<evidence type="ECO:0000256" key="6">
    <source>
        <dbReference type="ARBA" id="ARBA00023211"/>
    </source>
</evidence>
<dbReference type="PANTHER" id="PTHR47992">
    <property type="entry name" value="PROTEIN PHOSPHATASE"/>
    <property type="match status" value="1"/>
</dbReference>
<dbReference type="SMART" id="SM00332">
    <property type="entry name" value="PP2Cc"/>
    <property type="match status" value="1"/>
</dbReference>
<dbReference type="Pfam" id="PF13672">
    <property type="entry name" value="PP2C_2"/>
    <property type="match status" value="1"/>
</dbReference>
<feature type="domain" description="PPM-type phosphatase" evidence="14">
    <location>
        <begin position="6"/>
        <end position="235"/>
    </location>
</feature>
<keyword evidence="4" id="KW-0378">Hydrolase</keyword>
<reference evidence="15 16" key="1">
    <citation type="submission" date="2016-11" db="EMBL/GenBank/DDBJ databases">
        <authorList>
            <person name="Jaros S."/>
            <person name="Januszkiewicz K."/>
            <person name="Wedrychowicz H."/>
        </authorList>
    </citation>
    <scope>NUCLEOTIDE SEQUENCE [LARGE SCALE GENOMIC DNA]</scope>
    <source>
        <strain evidence="15 16">DSM 45627</strain>
    </source>
</reference>
<keyword evidence="3" id="KW-0479">Metal-binding</keyword>
<evidence type="ECO:0000313" key="15">
    <source>
        <dbReference type="EMBL" id="SHG24051.1"/>
    </source>
</evidence>
<dbReference type="InterPro" id="IPR015655">
    <property type="entry name" value="PP2C"/>
</dbReference>
<evidence type="ECO:0000256" key="13">
    <source>
        <dbReference type="SAM" id="Phobius"/>
    </source>
</evidence>
<protein>
    <recommendedName>
        <fullName evidence="9">Serine/threonine protein phosphatase PstP</fullName>
        <ecNumber evidence="2">3.1.3.16</ecNumber>
    </recommendedName>
    <alternativeName>
        <fullName evidence="11">Mycobacterial Ser/Thr phosphatase</fullName>
    </alternativeName>
    <alternativeName>
        <fullName evidence="10">PP2C-family Ser/Thr phosphatase</fullName>
    </alternativeName>
</protein>
<accession>A0A1M5I715</accession>
<keyword evidence="6" id="KW-0464">Manganese</keyword>
<evidence type="ECO:0000256" key="11">
    <source>
        <dbReference type="ARBA" id="ARBA00079123"/>
    </source>
</evidence>
<feature type="compositionally biased region" description="Low complexity" evidence="12">
    <location>
        <begin position="414"/>
        <end position="429"/>
    </location>
</feature>
<proteinExistence type="predicted"/>
<comment type="catalytic activity">
    <reaction evidence="8">
        <text>O-phospho-L-threonyl-[protein] + H2O = L-threonyl-[protein] + phosphate</text>
        <dbReference type="Rhea" id="RHEA:47004"/>
        <dbReference type="Rhea" id="RHEA-COMP:11060"/>
        <dbReference type="Rhea" id="RHEA-COMP:11605"/>
        <dbReference type="ChEBI" id="CHEBI:15377"/>
        <dbReference type="ChEBI" id="CHEBI:30013"/>
        <dbReference type="ChEBI" id="CHEBI:43474"/>
        <dbReference type="ChEBI" id="CHEBI:61977"/>
        <dbReference type="EC" id="3.1.3.16"/>
    </reaction>
</comment>
<evidence type="ECO:0000256" key="1">
    <source>
        <dbReference type="ARBA" id="ARBA00001936"/>
    </source>
</evidence>
<keyword evidence="13" id="KW-1133">Transmembrane helix</keyword>
<evidence type="ECO:0000256" key="8">
    <source>
        <dbReference type="ARBA" id="ARBA00048336"/>
    </source>
</evidence>
<feature type="transmembrane region" description="Helical" evidence="13">
    <location>
        <begin position="301"/>
        <end position="321"/>
    </location>
</feature>
<dbReference type="GO" id="GO:0004722">
    <property type="term" value="F:protein serine/threonine phosphatase activity"/>
    <property type="evidence" value="ECO:0007669"/>
    <property type="project" value="UniProtKB-EC"/>
</dbReference>
<dbReference type="EMBL" id="FQVU01000002">
    <property type="protein sequence ID" value="SHG24051.1"/>
    <property type="molecule type" value="Genomic_DNA"/>
</dbReference>
<evidence type="ECO:0000256" key="5">
    <source>
        <dbReference type="ARBA" id="ARBA00022912"/>
    </source>
</evidence>
<dbReference type="CDD" id="cd00143">
    <property type="entry name" value="PP2Cc"/>
    <property type="match status" value="1"/>
</dbReference>
<feature type="compositionally biased region" description="Low complexity" evidence="12">
    <location>
        <begin position="271"/>
        <end position="280"/>
    </location>
</feature>
<dbReference type="SMART" id="SM00331">
    <property type="entry name" value="PP2C_SIG"/>
    <property type="match status" value="1"/>
</dbReference>
<dbReference type="GO" id="GO:0046872">
    <property type="term" value="F:metal ion binding"/>
    <property type="evidence" value="ECO:0007669"/>
    <property type="project" value="UniProtKB-KW"/>
</dbReference>
<dbReference type="EC" id="3.1.3.16" evidence="2"/>
<dbReference type="OrthoDB" id="9801841at2"/>
<organism evidence="15 16">
    <name type="scientific">Jatrophihabitans endophyticus</name>
    <dbReference type="NCBI Taxonomy" id="1206085"/>
    <lineage>
        <taxon>Bacteria</taxon>
        <taxon>Bacillati</taxon>
        <taxon>Actinomycetota</taxon>
        <taxon>Actinomycetes</taxon>
        <taxon>Jatrophihabitantales</taxon>
        <taxon>Jatrophihabitantaceae</taxon>
        <taxon>Jatrophihabitans</taxon>
    </lineage>
</organism>
<keyword evidence="16" id="KW-1185">Reference proteome</keyword>